<keyword evidence="4" id="KW-1185">Reference proteome</keyword>
<dbReference type="InterPro" id="IPR011559">
    <property type="entry name" value="Initiation_fac_2B_a/b/d"/>
</dbReference>
<dbReference type="NCBIfam" id="NF004326">
    <property type="entry name" value="PRK05720.1"/>
    <property type="match status" value="1"/>
</dbReference>
<comment type="function">
    <text evidence="2">Catalyzes the interconversion of methylthioribose-1-phosphate (MTR-1-P) into methylthioribulose-1-phosphate (MTRu-1-P).</text>
</comment>
<dbReference type="OrthoDB" id="9803436at2"/>
<organism evidence="3 4">
    <name type="scientific">Denitrovibrio acetiphilus (strain DSM 12809 / NBRC 114555 / N2460)</name>
    <dbReference type="NCBI Taxonomy" id="522772"/>
    <lineage>
        <taxon>Bacteria</taxon>
        <taxon>Pseudomonadati</taxon>
        <taxon>Deferribacterota</taxon>
        <taxon>Deferribacteres</taxon>
        <taxon>Deferribacterales</taxon>
        <taxon>Geovibrionaceae</taxon>
        <taxon>Denitrovibrio</taxon>
    </lineage>
</organism>
<feature type="binding site" evidence="2">
    <location>
        <begin position="251"/>
        <end position="252"/>
    </location>
    <ligand>
        <name>substrate</name>
    </ligand>
</feature>
<dbReference type="NCBIfam" id="TIGR00524">
    <property type="entry name" value="eIF-2B_rel"/>
    <property type="match status" value="1"/>
</dbReference>
<dbReference type="GO" id="GO:0019509">
    <property type="term" value="P:L-methionine salvage from methylthioadenosine"/>
    <property type="evidence" value="ECO:0007669"/>
    <property type="project" value="UniProtKB-UniRule"/>
</dbReference>
<evidence type="ECO:0000313" key="4">
    <source>
        <dbReference type="Proteomes" id="UP000002012"/>
    </source>
</evidence>
<dbReference type="GO" id="GO:0003743">
    <property type="term" value="F:translation initiation factor activity"/>
    <property type="evidence" value="ECO:0007669"/>
    <property type="project" value="UniProtKB-KW"/>
</dbReference>
<comment type="pathway">
    <text evidence="2">Amino-acid biosynthesis; L-methionine biosynthesis via salvage pathway; L-methionine from S-methyl-5-thio-alpha-D-ribose 1-phosphate: step 1/6.</text>
</comment>
<dbReference type="RefSeq" id="WP_013011797.1">
    <property type="nucleotide sequence ID" value="NC_013943.1"/>
</dbReference>
<dbReference type="NCBIfam" id="TIGR00512">
    <property type="entry name" value="salvage_mtnA"/>
    <property type="match status" value="1"/>
</dbReference>
<dbReference type="AlphaFoldDB" id="D4H4G7"/>
<dbReference type="FunFam" id="3.40.50.10470:FF:000006">
    <property type="entry name" value="Methylthioribose-1-phosphate isomerase"/>
    <property type="match status" value="1"/>
</dbReference>
<keyword evidence="2" id="KW-0486">Methionine biosynthesis</keyword>
<feature type="binding site" evidence="2">
    <location>
        <position position="93"/>
    </location>
    <ligand>
        <name>substrate</name>
    </ligand>
</feature>
<dbReference type="InterPro" id="IPR037171">
    <property type="entry name" value="NagB/RpiA_transferase-like"/>
</dbReference>
<dbReference type="eggNOG" id="COG0182">
    <property type="taxonomic scope" value="Bacteria"/>
</dbReference>
<dbReference type="InterPro" id="IPR005251">
    <property type="entry name" value="IF-M1Pi"/>
</dbReference>
<dbReference type="Pfam" id="PF01008">
    <property type="entry name" value="IF-2B"/>
    <property type="match status" value="1"/>
</dbReference>
<dbReference type="EMBL" id="CP001968">
    <property type="protein sequence ID" value="ADD69296.1"/>
    <property type="molecule type" value="Genomic_DNA"/>
</dbReference>
<keyword evidence="1 2" id="KW-0413">Isomerase</keyword>
<dbReference type="KEGG" id="dap:Dacet_2536"/>
<dbReference type="InParanoid" id="D4H4G7"/>
<feature type="site" description="Transition state stabilizer" evidence="2">
    <location>
        <position position="161"/>
    </location>
</feature>
<dbReference type="PANTHER" id="PTHR43475:SF1">
    <property type="entry name" value="METHYLTHIORIBOSE-1-PHOSPHATE ISOMERASE"/>
    <property type="match status" value="1"/>
</dbReference>
<dbReference type="EC" id="5.3.1.23" evidence="2"/>
<dbReference type="Gene3D" id="1.20.120.420">
    <property type="entry name" value="translation initiation factor eif-2b, domain 1"/>
    <property type="match status" value="1"/>
</dbReference>
<keyword evidence="3" id="KW-0396">Initiation factor</keyword>
<evidence type="ECO:0000256" key="2">
    <source>
        <dbReference type="HAMAP-Rule" id="MF_01678"/>
    </source>
</evidence>
<comment type="similarity">
    <text evidence="2">Belongs to the EIF-2B alpha/beta/delta subunits family. MtnA subfamily.</text>
</comment>
<dbReference type="InterPro" id="IPR042529">
    <property type="entry name" value="IF_2B-like_C"/>
</dbReference>
<dbReference type="STRING" id="522772.Dacet_2536"/>
<dbReference type="InterPro" id="IPR027363">
    <property type="entry name" value="M1Pi_N"/>
</dbReference>
<comment type="catalytic activity">
    <reaction evidence="2">
        <text>5-(methylsulfanyl)-alpha-D-ribose 1-phosphate = 5-(methylsulfanyl)-D-ribulose 1-phosphate</text>
        <dbReference type="Rhea" id="RHEA:19989"/>
        <dbReference type="ChEBI" id="CHEBI:58533"/>
        <dbReference type="ChEBI" id="CHEBI:58548"/>
        <dbReference type="EC" id="5.3.1.23"/>
    </reaction>
</comment>
<dbReference type="HAMAP" id="MF_01678">
    <property type="entry name" value="Salvage_MtnA"/>
    <property type="match status" value="1"/>
</dbReference>
<dbReference type="InterPro" id="IPR000649">
    <property type="entry name" value="IF-2B-related"/>
</dbReference>
<dbReference type="Gene3D" id="3.40.50.10470">
    <property type="entry name" value="Translation initiation factor eif-2b, domain 2"/>
    <property type="match status" value="1"/>
</dbReference>
<dbReference type="FunFam" id="1.20.120.420:FF:000003">
    <property type="entry name" value="Methylthioribose-1-phosphate isomerase"/>
    <property type="match status" value="1"/>
</dbReference>
<keyword evidence="2" id="KW-0028">Amino-acid biosynthesis</keyword>
<dbReference type="HOGENOM" id="CLU_016218_1_2_0"/>
<dbReference type="UniPathway" id="UPA00904">
    <property type="reaction ID" value="UER00874"/>
</dbReference>
<feature type="active site" description="Proton donor" evidence="2">
    <location>
        <position position="241"/>
    </location>
</feature>
<dbReference type="PaxDb" id="522772-Dacet_2536"/>
<name>D4H4G7_DENA2</name>
<evidence type="ECO:0000256" key="1">
    <source>
        <dbReference type="ARBA" id="ARBA00023235"/>
    </source>
</evidence>
<keyword evidence="3" id="KW-0648">Protein biosynthesis</keyword>
<dbReference type="GO" id="GO:0046523">
    <property type="term" value="F:S-methyl-5-thioribose-1-phosphate isomerase activity"/>
    <property type="evidence" value="ECO:0007669"/>
    <property type="project" value="UniProtKB-UniRule"/>
</dbReference>
<proteinExistence type="inferred from homology"/>
<accession>D4H4G7</accession>
<feature type="binding site" evidence="2">
    <location>
        <position position="200"/>
    </location>
    <ligand>
        <name>substrate</name>
    </ligand>
</feature>
<dbReference type="SUPFAM" id="SSF100950">
    <property type="entry name" value="NagB/RpiA/CoA transferase-like"/>
    <property type="match status" value="1"/>
</dbReference>
<evidence type="ECO:0000313" key="3">
    <source>
        <dbReference type="EMBL" id="ADD69296.1"/>
    </source>
</evidence>
<feature type="binding site" evidence="2">
    <location>
        <begin position="50"/>
        <end position="52"/>
    </location>
    <ligand>
        <name>substrate</name>
    </ligand>
</feature>
<reference evidence="3 4" key="1">
    <citation type="journal article" date="2010" name="Stand. Genomic Sci.">
        <title>Complete genome sequence of Denitrovibrio acetiphilus type strain (N2460).</title>
        <authorList>
            <person name="Kiss H."/>
            <person name="Lang E."/>
            <person name="Lapidus A."/>
            <person name="Copeland A."/>
            <person name="Nolan M."/>
            <person name="Glavina Del Rio T."/>
            <person name="Chen F."/>
            <person name="Lucas S."/>
            <person name="Tice H."/>
            <person name="Cheng J.F."/>
            <person name="Han C."/>
            <person name="Goodwin L."/>
            <person name="Pitluck S."/>
            <person name="Liolios K."/>
            <person name="Pati A."/>
            <person name="Ivanova N."/>
            <person name="Mavromatis K."/>
            <person name="Chen A."/>
            <person name="Palaniappan K."/>
            <person name="Land M."/>
            <person name="Hauser L."/>
            <person name="Chang Y.J."/>
            <person name="Jeffries C.D."/>
            <person name="Detter J.C."/>
            <person name="Brettin T."/>
            <person name="Spring S."/>
            <person name="Rohde M."/>
            <person name="Goker M."/>
            <person name="Woyke T."/>
            <person name="Bristow J."/>
            <person name="Eisen J.A."/>
            <person name="Markowitz V."/>
            <person name="Hugenholtz P."/>
            <person name="Kyrpides N.C."/>
            <person name="Klenk H.P."/>
        </authorList>
    </citation>
    <scope>NUCLEOTIDE SEQUENCE [LARGE SCALE GENOMIC DNA]</scope>
    <source>
        <strain evidence="4">DSM 12809 / NBRC 114555 / N2460</strain>
    </source>
</reference>
<dbReference type="Proteomes" id="UP000002012">
    <property type="component" value="Chromosome"/>
</dbReference>
<sequence length="350" mass="38228">MTFDSLPDTLRWENNRFFIIDQTVLPENFIEIELQTRDEIYAAIRHLKVRGAPAIGIAGAYGLCVCAQAHIDKPYSAFVSEVQQDAHYLSSARPTAVNLCWAIKRMIRKIHSSRSKDTAKVYESMVNEASKIHKEDLALCEAIGRHGKNLITKGCGILTHCNAGSLAASKLGTATAPMYMAAAEGVSFRVYTDETRPLCQGSRLTAWELQRAGLDVTLICDDMAASTMSKGLINLVIVGTDRVAANGDVANKIGTLGVAIMAKFYGIPFYVACPSTTFDPATETGKDIVIEQREASEVCHFGDKRTAPENIKVLNPAFDITPKELVTGIITEKGIIMPPYDKNLKQLGVK</sequence>
<protein>
    <recommendedName>
        <fullName evidence="2">Methylthioribose-1-phosphate isomerase</fullName>
        <shortName evidence="2">M1Pi</shortName>
        <shortName evidence="2">MTR-1-P isomerase</shortName>
        <ecNumber evidence="2">5.3.1.23</ecNumber>
    </recommendedName>
    <alternativeName>
        <fullName evidence="2">S-methyl-5-thioribose-1-phosphate isomerase</fullName>
    </alternativeName>
</protein>
<dbReference type="PANTHER" id="PTHR43475">
    <property type="entry name" value="METHYLTHIORIBOSE-1-PHOSPHATE ISOMERASE"/>
    <property type="match status" value="1"/>
</dbReference>
<gene>
    <name evidence="2" type="primary">mtnA</name>
    <name evidence="3" type="ordered locus">Dacet_2536</name>
</gene>